<dbReference type="AlphaFoldDB" id="A0A430HKG4"/>
<dbReference type="EMBL" id="RXLQ01000008">
    <property type="protein sequence ID" value="RSZ58028.1"/>
    <property type="molecule type" value="Genomic_DNA"/>
</dbReference>
<organism evidence="1 2">
    <name type="scientific">Massilia atriviolacea</name>
    <dbReference type="NCBI Taxonomy" id="2495579"/>
    <lineage>
        <taxon>Bacteria</taxon>
        <taxon>Pseudomonadati</taxon>
        <taxon>Pseudomonadota</taxon>
        <taxon>Betaproteobacteria</taxon>
        <taxon>Burkholderiales</taxon>
        <taxon>Oxalobacteraceae</taxon>
        <taxon>Telluria group</taxon>
        <taxon>Massilia</taxon>
    </lineage>
</organism>
<proteinExistence type="predicted"/>
<reference evidence="1 2" key="1">
    <citation type="submission" date="2018-12" db="EMBL/GenBank/DDBJ databases">
        <authorList>
            <person name="Yang E."/>
        </authorList>
    </citation>
    <scope>NUCLEOTIDE SEQUENCE [LARGE SCALE GENOMIC DNA]</scope>
    <source>
        <strain evidence="1 2">SOD</strain>
    </source>
</reference>
<protein>
    <recommendedName>
        <fullName evidence="3">BioF2-like acetyltransferase domain-containing protein</fullName>
    </recommendedName>
</protein>
<dbReference type="SUPFAM" id="SSF55729">
    <property type="entry name" value="Acyl-CoA N-acyltransferases (Nat)"/>
    <property type="match status" value="1"/>
</dbReference>
<dbReference type="InterPro" id="IPR016181">
    <property type="entry name" value="Acyl_CoA_acyltransferase"/>
</dbReference>
<evidence type="ECO:0008006" key="3">
    <source>
        <dbReference type="Google" id="ProtNLM"/>
    </source>
</evidence>
<accession>A0A430HKG4</accession>
<gene>
    <name evidence="1" type="ORF">EJB06_17145</name>
</gene>
<evidence type="ECO:0000313" key="2">
    <source>
        <dbReference type="Proteomes" id="UP000278085"/>
    </source>
</evidence>
<keyword evidence="2" id="KW-1185">Reference proteome</keyword>
<evidence type="ECO:0000313" key="1">
    <source>
        <dbReference type="EMBL" id="RSZ58028.1"/>
    </source>
</evidence>
<name>A0A430HKG4_9BURK</name>
<dbReference type="RefSeq" id="WP_126075233.1">
    <property type="nucleotide sequence ID" value="NZ_CP051166.1"/>
</dbReference>
<comment type="caution">
    <text evidence="1">The sequence shown here is derived from an EMBL/GenBank/DDBJ whole genome shotgun (WGS) entry which is preliminary data.</text>
</comment>
<dbReference type="Proteomes" id="UP000278085">
    <property type="component" value="Unassembled WGS sequence"/>
</dbReference>
<sequence>MLSTLSRLRRLWDTAAAIVKLPLAHLQFDMALAPAEVGATYRNFTRRHPRYRIIGNKTIGAALLDTGQFASGAQYRESIGERNWGGYFARRAQARGYQFARIDRNRYVDDIHAINQSLPERQGRPMGEAYQDRVAHFTDQGNFRYFGVLDRSGKLVAYCELGMYGNFALFSRLLGYRNNDGVMHFMIVEIVSLLISERTVRYAMYDTWFGASEGLRRFKTILGFRPYRVRYALLGVASLCPVT</sequence>
<dbReference type="OrthoDB" id="8745705at2"/>